<dbReference type="PANTHER" id="PTHR11986:SF79">
    <property type="entry name" value="ACETYLORNITHINE AMINOTRANSFERASE, MITOCHONDRIAL"/>
    <property type="match status" value="1"/>
</dbReference>
<protein>
    <submittedName>
        <fullName evidence="7">Aminotransferase class III-fold pyridoxal phosphate-dependent enzyme</fullName>
    </submittedName>
</protein>
<keyword evidence="3 7" id="KW-0808">Transferase</keyword>
<dbReference type="AlphaFoldDB" id="A0A3M9M6Y1"/>
<evidence type="ECO:0000313" key="8">
    <source>
        <dbReference type="Proteomes" id="UP000271678"/>
    </source>
</evidence>
<dbReference type="InterPro" id="IPR015424">
    <property type="entry name" value="PyrdxlP-dep_Trfase"/>
</dbReference>
<dbReference type="InterPro" id="IPR005814">
    <property type="entry name" value="Aminotrans_3"/>
</dbReference>
<dbReference type="SUPFAM" id="SSF53383">
    <property type="entry name" value="PLP-dependent transferases"/>
    <property type="match status" value="1"/>
</dbReference>
<comment type="similarity">
    <text evidence="5">Belongs to the class-III pyridoxal-phosphate-dependent aminotransferase family.</text>
</comment>
<dbReference type="InterPro" id="IPR015421">
    <property type="entry name" value="PyrdxlP-dep_Trfase_major"/>
</dbReference>
<organism evidence="7 8">
    <name type="scientific">Flexivirga caeni</name>
    <dbReference type="NCBI Taxonomy" id="2294115"/>
    <lineage>
        <taxon>Bacteria</taxon>
        <taxon>Bacillati</taxon>
        <taxon>Actinomycetota</taxon>
        <taxon>Actinomycetes</taxon>
        <taxon>Micrococcales</taxon>
        <taxon>Dermacoccaceae</taxon>
        <taxon>Flexivirga</taxon>
    </lineage>
</organism>
<accession>A0A3M9M6Y1</accession>
<gene>
    <name evidence="7" type="ORF">EFY87_11550</name>
</gene>
<dbReference type="PIRSF" id="PIRSF000521">
    <property type="entry name" value="Transaminase_4ab_Lys_Orn"/>
    <property type="match status" value="1"/>
</dbReference>
<keyword evidence="4 5" id="KW-0663">Pyridoxal phosphate</keyword>
<dbReference type="InterPro" id="IPR015422">
    <property type="entry name" value="PyrdxlP-dep_Trfase_small"/>
</dbReference>
<dbReference type="Gene3D" id="3.90.1150.10">
    <property type="entry name" value="Aspartate Aminotransferase, domain 1"/>
    <property type="match status" value="1"/>
</dbReference>
<keyword evidence="2 7" id="KW-0032">Aminotransferase</keyword>
<evidence type="ECO:0000313" key="7">
    <source>
        <dbReference type="EMBL" id="RNI21320.1"/>
    </source>
</evidence>
<feature type="region of interest" description="Disordered" evidence="6">
    <location>
        <begin position="1"/>
        <end position="28"/>
    </location>
</feature>
<reference evidence="7 8" key="1">
    <citation type="submission" date="2018-11" db="EMBL/GenBank/DDBJ databases">
        <title>Draft genome of Simplicispira Flexivirga sp. BO-16.</title>
        <authorList>
            <person name="Im W.T."/>
        </authorList>
    </citation>
    <scope>NUCLEOTIDE SEQUENCE [LARGE SCALE GENOMIC DNA]</scope>
    <source>
        <strain evidence="7 8">BO-16</strain>
    </source>
</reference>
<dbReference type="GO" id="GO:0008483">
    <property type="term" value="F:transaminase activity"/>
    <property type="evidence" value="ECO:0007669"/>
    <property type="project" value="UniProtKB-KW"/>
</dbReference>
<comment type="cofactor">
    <cofactor evidence="1">
        <name>pyridoxal 5'-phosphate</name>
        <dbReference type="ChEBI" id="CHEBI:597326"/>
    </cofactor>
</comment>
<keyword evidence="8" id="KW-1185">Reference proteome</keyword>
<evidence type="ECO:0000256" key="4">
    <source>
        <dbReference type="ARBA" id="ARBA00022898"/>
    </source>
</evidence>
<name>A0A3M9M6Y1_9MICO</name>
<dbReference type="Pfam" id="PF00202">
    <property type="entry name" value="Aminotran_3"/>
    <property type="match status" value="1"/>
</dbReference>
<feature type="compositionally biased region" description="Basic and acidic residues" evidence="6">
    <location>
        <begin position="1"/>
        <end position="22"/>
    </location>
</feature>
<dbReference type="GO" id="GO:0030170">
    <property type="term" value="F:pyridoxal phosphate binding"/>
    <property type="evidence" value="ECO:0007669"/>
    <property type="project" value="InterPro"/>
</dbReference>
<dbReference type="Gene3D" id="3.40.640.10">
    <property type="entry name" value="Type I PLP-dependent aspartate aminotransferase-like (Major domain)"/>
    <property type="match status" value="1"/>
</dbReference>
<dbReference type="GO" id="GO:0042802">
    <property type="term" value="F:identical protein binding"/>
    <property type="evidence" value="ECO:0007669"/>
    <property type="project" value="TreeGrafter"/>
</dbReference>
<dbReference type="EMBL" id="RJJQ01000011">
    <property type="protein sequence ID" value="RNI21320.1"/>
    <property type="molecule type" value="Genomic_DNA"/>
</dbReference>
<comment type="caution">
    <text evidence="7">The sequence shown here is derived from an EMBL/GenBank/DDBJ whole genome shotgun (WGS) entry which is preliminary data.</text>
</comment>
<dbReference type="Proteomes" id="UP000271678">
    <property type="component" value="Unassembled WGS sequence"/>
</dbReference>
<evidence type="ECO:0000256" key="1">
    <source>
        <dbReference type="ARBA" id="ARBA00001933"/>
    </source>
</evidence>
<dbReference type="PANTHER" id="PTHR11986">
    <property type="entry name" value="AMINOTRANSFERASE CLASS III"/>
    <property type="match status" value="1"/>
</dbReference>
<evidence type="ECO:0000256" key="2">
    <source>
        <dbReference type="ARBA" id="ARBA00022576"/>
    </source>
</evidence>
<evidence type="ECO:0000256" key="5">
    <source>
        <dbReference type="RuleBase" id="RU003560"/>
    </source>
</evidence>
<evidence type="ECO:0000256" key="6">
    <source>
        <dbReference type="SAM" id="MobiDB-lite"/>
    </source>
</evidence>
<proteinExistence type="inferred from homology"/>
<sequence>MERRFKLEHPLDADPRRQEAHSSLRRSSVTEVLAHPEVHTDLPGPRSRELLARRDKAFEGPLRNYINVPFVLGEKHGHVLTDVDGNSFADHVSAWGAAPYGAQPPSVRDAVATAWDRYGMEISQYLSSEPVITLAERLIDLAPAGITRVAPTVTGTEAVEGAVKLAREATGRPIILGFLGQYHGESTYLTATTSTDMPGNTSHYTQYVPGVILLPYPQRFRAPFHRGPGPHDDTLCLDYLREWILRYQVEPEQVAGVLIEPVAGEAGILAPSQAFWDGLTGLCREYGWKLLLDEVQTCMGRCGTVFAAERWGLQPDLLLVGKGVTGGGQAVAGVLGTEEMMANAHAHLGGTYAWEPAACAGALAGLDLLADGRILANAKSMEAIAHEELSPLIDELGQVGDVRAAGAWACLEFVTGAGSTVPDPAFQHAVHRAALRKGVFAISEDTKPLYRMQPALTMELELFRWSCRQVADAARQVSAR</sequence>
<evidence type="ECO:0000256" key="3">
    <source>
        <dbReference type="ARBA" id="ARBA00022679"/>
    </source>
</evidence>
<dbReference type="InterPro" id="IPR050103">
    <property type="entry name" value="Class-III_PLP-dep_AT"/>
</dbReference>